<dbReference type="InterPro" id="IPR050388">
    <property type="entry name" value="ABC_Ni/Peptide_Import"/>
</dbReference>
<keyword evidence="5" id="KW-0547">Nucleotide-binding</keyword>
<dbReference type="PROSITE" id="PS50893">
    <property type="entry name" value="ABC_TRANSPORTER_2"/>
    <property type="match status" value="1"/>
</dbReference>
<evidence type="ECO:0000256" key="4">
    <source>
        <dbReference type="ARBA" id="ARBA00022475"/>
    </source>
</evidence>
<dbReference type="SMART" id="SM00382">
    <property type="entry name" value="AAA"/>
    <property type="match status" value="1"/>
</dbReference>
<evidence type="ECO:0000313" key="11">
    <source>
        <dbReference type="EMBL" id="PWC16439.1"/>
    </source>
</evidence>
<dbReference type="GO" id="GO:0055085">
    <property type="term" value="P:transmembrane transport"/>
    <property type="evidence" value="ECO:0007669"/>
    <property type="project" value="UniProtKB-ARBA"/>
</dbReference>
<dbReference type="InterPro" id="IPR017871">
    <property type="entry name" value="ABC_transporter-like_CS"/>
</dbReference>
<dbReference type="Proteomes" id="UP000296159">
    <property type="component" value="Unassembled WGS sequence"/>
</dbReference>
<feature type="domain" description="ABC transporter" evidence="10">
    <location>
        <begin position="7"/>
        <end position="257"/>
    </location>
</feature>
<comment type="caution">
    <text evidence="11">The sequence shown here is derived from an EMBL/GenBank/DDBJ whole genome shotgun (WGS) entry which is preliminary data.</text>
</comment>
<evidence type="ECO:0000256" key="7">
    <source>
        <dbReference type="ARBA" id="ARBA00023136"/>
    </source>
</evidence>
<dbReference type="FunFam" id="3.40.50.300:FF:000016">
    <property type="entry name" value="Oligopeptide ABC transporter ATP-binding component"/>
    <property type="match status" value="1"/>
</dbReference>
<dbReference type="GO" id="GO:0015833">
    <property type="term" value="P:peptide transport"/>
    <property type="evidence" value="ECO:0007669"/>
    <property type="project" value="InterPro"/>
</dbReference>
<dbReference type="InterPro" id="IPR027417">
    <property type="entry name" value="P-loop_NTPase"/>
</dbReference>
<dbReference type="InterPro" id="IPR013563">
    <property type="entry name" value="Oligopep_ABC_C"/>
</dbReference>
<dbReference type="PROSITE" id="PS00211">
    <property type="entry name" value="ABC_TRANSPORTER_1"/>
    <property type="match status" value="1"/>
</dbReference>
<dbReference type="InterPro" id="IPR003593">
    <property type="entry name" value="AAA+_ATPase"/>
</dbReference>
<keyword evidence="6 11" id="KW-0067">ATP-binding</keyword>
<accession>A0A2U1U450</accession>
<dbReference type="RefSeq" id="WP_136166332.1">
    <property type="nucleotide sequence ID" value="NZ_KZ819077.1"/>
</dbReference>
<dbReference type="GO" id="GO:0005886">
    <property type="term" value="C:plasma membrane"/>
    <property type="evidence" value="ECO:0007669"/>
    <property type="project" value="UniProtKB-SubCell"/>
</dbReference>
<protein>
    <recommendedName>
        <fullName evidence="8">ABC-type dipeptide transporter</fullName>
        <ecNumber evidence="8">7.4.2.9</ecNumber>
    </recommendedName>
</protein>
<dbReference type="GO" id="GO:0016887">
    <property type="term" value="F:ATP hydrolysis activity"/>
    <property type="evidence" value="ECO:0007669"/>
    <property type="project" value="InterPro"/>
</dbReference>
<dbReference type="GO" id="GO:0005524">
    <property type="term" value="F:ATP binding"/>
    <property type="evidence" value="ECO:0007669"/>
    <property type="project" value="UniProtKB-KW"/>
</dbReference>
<gene>
    <name evidence="11" type="ORF">DDT56_10225</name>
</gene>
<comment type="subcellular location">
    <subcellularLocation>
        <location evidence="1">Cell inner membrane</location>
        <topology evidence="1">Peripheral membrane protein</topology>
    </subcellularLocation>
</comment>
<evidence type="ECO:0000256" key="9">
    <source>
        <dbReference type="ARBA" id="ARBA00047356"/>
    </source>
</evidence>
<dbReference type="Pfam" id="PF00005">
    <property type="entry name" value="ABC_tran"/>
    <property type="match status" value="1"/>
</dbReference>
<dbReference type="AlphaFoldDB" id="A0A2U1U450"/>
<evidence type="ECO:0000256" key="1">
    <source>
        <dbReference type="ARBA" id="ARBA00004417"/>
    </source>
</evidence>
<dbReference type="InterPro" id="IPR003439">
    <property type="entry name" value="ABC_transporter-like_ATP-bd"/>
</dbReference>
<dbReference type="EC" id="7.4.2.9" evidence="8"/>
<keyword evidence="12" id="KW-1185">Reference proteome</keyword>
<dbReference type="CDD" id="cd03257">
    <property type="entry name" value="ABC_NikE_OppD_transporters"/>
    <property type="match status" value="1"/>
</dbReference>
<evidence type="ECO:0000256" key="5">
    <source>
        <dbReference type="ARBA" id="ARBA00022741"/>
    </source>
</evidence>
<organism evidence="11 12">
    <name type="scientific">Brenneria corticis</name>
    <dbReference type="NCBI Taxonomy" id="2173106"/>
    <lineage>
        <taxon>Bacteria</taxon>
        <taxon>Pseudomonadati</taxon>
        <taxon>Pseudomonadota</taxon>
        <taxon>Gammaproteobacteria</taxon>
        <taxon>Enterobacterales</taxon>
        <taxon>Pectobacteriaceae</taxon>
        <taxon>Brenneria</taxon>
    </lineage>
</organism>
<sequence>MSTDPILSISDLHVVFDTFNGQVQAVRGVSFDLRRGETLAIVGESGSGKSVTCRSVIRLLGNNARITRGAITFAGRDLTRLSARELRAIRGNDIAMIFQDPMTSLNPTMTIRRQIVEAVTQHRRVSAREARERAIGLLERVGIPDGGKRFGHYPHQFSGGQRQRIVIAIALACRPKIVIADEPTTALDVTIQAQILDLLRDIQQRSDTSIIFITHDLGVVAKVADRIAVMYAGRIVEIGTALEIFYDPRHPYTWGLLQSIPDRHAPDAGLYAIPGSPPDLTDPPPGDSFLPRNAYGLEIDRHLAPPLFQLSPTHFAATWLLDPRAPRVEPPPAIQKRRAIFEQLRAQGATPGEKRQ</sequence>
<dbReference type="SUPFAM" id="SSF52540">
    <property type="entry name" value="P-loop containing nucleoside triphosphate hydrolases"/>
    <property type="match status" value="1"/>
</dbReference>
<evidence type="ECO:0000259" key="10">
    <source>
        <dbReference type="PROSITE" id="PS50893"/>
    </source>
</evidence>
<dbReference type="Gene3D" id="3.40.50.300">
    <property type="entry name" value="P-loop containing nucleotide triphosphate hydrolases"/>
    <property type="match status" value="1"/>
</dbReference>
<dbReference type="NCBIfam" id="TIGR01727">
    <property type="entry name" value="oligo_HPY"/>
    <property type="match status" value="1"/>
</dbReference>
<evidence type="ECO:0000256" key="6">
    <source>
        <dbReference type="ARBA" id="ARBA00022840"/>
    </source>
</evidence>
<keyword evidence="3" id="KW-0813">Transport</keyword>
<comment type="catalytic activity">
    <reaction evidence="9">
        <text>a dipeptide(out) + ATP + H2O = a dipeptide(in) + ADP + phosphate + H(+)</text>
        <dbReference type="Rhea" id="RHEA:23120"/>
        <dbReference type="ChEBI" id="CHEBI:15377"/>
        <dbReference type="ChEBI" id="CHEBI:15378"/>
        <dbReference type="ChEBI" id="CHEBI:30616"/>
        <dbReference type="ChEBI" id="CHEBI:43474"/>
        <dbReference type="ChEBI" id="CHEBI:90799"/>
        <dbReference type="ChEBI" id="CHEBI:456216"/>
        <dbReference type="EC" id="7.4.2.9"/>
    </reaction>
</comment>
<dbReference type="PANTHER" id="PTHR43297:SF2">
    <property type="entry name" value="DIPEPTIDE TRANSPORT ATP-BINDING PROTEIN DPPD"/>
    <property type="match status" value="1"/>
</dbReference>
<dbReference type="PANTHER" id="PTHR43297">
    <property type="entry name" value="OLIGOPEPTIDE TRANSPORT ATP-BINDING PROTEIN APPD"/>
    <property type="match status" value="1"/>
</dbReference>
<evidence type="ECO:0000256" key="2">
    <source>
        <dbReference type="ARBA" id="ARBA00005417"/>
    </source>
</evidence>
<evidence type="ECO:0000313" key="12">
    <source>
        <dbReference type="Proteomes" id="UP000296159"/>
    </source>
</evidence>
<evidence type="ECO:0000256" key="3">
    <source>
        <dbReference type="ARBA" id="ARBA00022448"/>
    </source>
</evidence>
<comment type="similarity">
    <text evidence="2">Belongs to the ABC transporter superfamily.</text>
</comment>
<keyword evidence="4" id="KW-1003">Cell membrane</keyword>
<proteinExistence type="inferred from homology"/>
<dbReference type="Pfam" id="PF08352">
    <property type="entry name" value="oligo_HPY"/>
    <property type="match status" value="1"/>
</dbReference>
<dbReference type="EMBL" id="QDKH01000009">
    <property type="protein sequence ID" value="PWC16439.1"/>
    <property type="molecule type" value="Genomic_DNA"/>
</dbReference>
<reference evidence="11 12" key="1">
    <citation type="submission" date="2018-04" db="EMBL/GenBank/DDBJ databases">
        <title>Brenneria corticis sp.nov.</title>
        <authorList>
            <person name="Li Y."/>
        </authorList>
    </citation>
    <scope>NUCLEOTIDE SEQUENCE [LARGE SCALE GENOMIC DNA]</scope>
    <source>
        <strain evidence="11 12">CFCC 11842</strain>
    </source>
</reference>
<name>A0A2U1U450_9GAMM</name>
<keyword evidence="7" id="KW-0472">Membrane</keyword>
<evidence type="ECO:0000256" key="8">
    <source>
        <dbReference type="ARBA" id="ARBA00038852"/>
    </source>
</evidence>